<evidence type="ECO:0000313" key="3">
    <source>
        <dbReference type="Proteomes" id="UP001416393"/>
    </source>
</evidence>
<sequence length="374" mass="43687">MKIVYYTDQLYLHGGIERVLANKVNYWVNEKKIETHIITSEQKGNPPCYNIDDKVIFHDLGINYNRKLSYYHPQNFIKVPKHFFTLKKKIKEINPDIIVICNFAFDFYFIPYILPRITKIKEFHSSRYFENISRNNCKSLLKKLNFRLNDYIESKYHYLALLTEDEKPYYYSNNTVVIPNPLSTYPEKTTELNAQKVISAGRIAPVKGFENLILAWEIVAEKFPDWTLEIYGNGEKEYINELQNQINYKQLQNQIILCGSTNNIEEKMMNASIYAMSSHTECFPMVLLESLACGLPAVSFDCPNGPRNIITDNIDGLLVERGNIKKFAEALIKLIEDETLRKKMSKKGRENIKRLMPDNVMNIWLNLFKSNLSS</sequence>
<dbReference type="GO" id="GO:0016757">
    <property type="term" value="F:glycosyltransferase activity"/>
    <property type="evidence" value="ECO:0007669"/>
    <property type="project" value="UniProtKB-KW"/>
</dbReference>
<dbReference type="SUPFAM" id="SSF53756">
    <property type="entry name" value="UDP-Glycosyltransferase/glycogen phosphorylase"/>
    <property type="match status" value="1"/>
</dbReference>
<feature type="domain" description="Glycosyl transferase family 1" evidence="1">
    <location>
        <begin position="192"/>
        <end position="350"/>
    </location>
</feature>
<dbReference type="InterPro" id="IPR001296">
    <property type="entry name" value="Glyco_trans_1"/>
</dbReference>
<keyword evidence="2" id="KW-0328">Glycosyltransferase</keyword>
<keyword evidence="3" id="KW-1185">Reference proteome</keyword>
<accession>A0ABV0AD27</accession>
<gene>
    <name evidence="2" type="ORF">VP395_10310</name>
</gene>
<evidence type="ECO:0000259" key="1">
    <source>
        <dbReference type="Pfam" id="PF00534"/>
    </source>
</evidence>
<dbReference type="EMBL" id="JAZHYP010000004">
    <property type="protein sequence ID" value="MEN3324122.1"/>
    <property type="molecule type" value="Genomic_DNA"/>
</dbReference>
<reference evidence="2 3" key="1">
    <citation type="submission" date="2024-01" db="EMBL/GenBank/DDBJ databases">
        <title>Mariniflexile litorale sp. nov., isolated from the shallow sediments of the Sea of Japan.</title>
        <authorList>
            <person name="Romanenko L."/>
            <person name="Bystritskaya E."/>
            <person name="Isaeva M."/>
        </authorList>
    </citation>
    <scope>NUCLEOTIDE SEQUENCE [LARGE SCALE GENOMIC DNA]</scope>
    <source>
        <strain evidence="2 3">KCTC 32427</strain>
    </source>
</reference>
<dbReference type="RefSeq" id="WP_346241929.1">
    <property type="nucleotide sequence ID" value="NZ_JAZHYP010000004.1"/>
</dbReference>
<proteinExistence type="predicted"/>
<dbReference type="CDD" id="cd03820">
    <property type="entry name" value="GT4_AmsD-like"/>
    <property type="match status" value="1"/>
</dbReference>
<name>A0ABV0AD27_9FLAO</name>
<evidence type="ECO:0000313" key="2">
    <source>
        <dbReference type="EMBL" id="MEN3324122.1"/>
    </source>
</evidence>
<dbReference type="Pfam" id="PF00534">
    <property type="entry name" value="Glycos_transf_1"/>
    <property type="match status" value="1"/>
</dbReference>
<dbReference type="PANTHER" id="PTHR12526">
    <property type="entry name" value="GLYCOSYLTRANSFERASE"/>
    <property type="match status" value="1"/>
</dbReference>
<dbReference type="PANTHER" id="PTHR12526:SF630">
    <property type="entry name" value="GLYCOSYLTRANSFERASE"/>
    <property type="match status" value="1"/>
</dbReference>
<protein>
    <submittedName>
        <fullName evidence="2">Glycosyltransferase family 4 protein</fullName>
        <ecNumber evidence="2">2.4.-.-</ecNumber>
    </submittedName>
</protein>
<comment type="caution">
    <text evidence="2">The sequence shown here is derived from an EMBL/GenBank/DDBJ whole genome shotgun (WGS) entry which is preliminary data.</text>
</comment>
<organism evidence="2 3">
    <name type="scientific">Mariniflexile soesokkakense</name>
    <dbReference type="NCBI Taxonomy" id="1343160"/>
    <lineage>
        <taxon>Bacteria</taxon>
        <taxon>Pseudomonadati</taxon>
        <taxon>Bacteroidota</taxon>
        <taxon>Flavobacteriia</taxon>
        <taxon>Flavobacteriales</taxon>
        <taxon>Flavobacteriaceae</taxon>
        <taxon>Mariniflexile</taxon>
    </lineage>
</organism>
<dbReference type="EC" id="2.4.-.-" evidence="2"/>
<keyword evidence="2" id="KW-0808">Transferase</keyword>
<dbReference type="Proteomes" id="UP001416393">
    <property type="component" value="Unassembled WGS sequence"/>
</dbReference>
<dbReference type="Gene3D" id="3.40.50.2000">
    <property type="entry name" value="Glycogen Phosphorylase B"/>
    <property type="match status" value="2"/>
</dbReference>